<evidence type="ECO:0000313" key="4">
    <source>
        <dbReference type="EMBL" id="QJA59656.1"/>
    </source>
</evidence>
<dbReference type="EMBL" id="MT144035">
    <property type="protein sequence ID" value="QJA47211.1"/>
    <property type="molecule type" value="Genomic_DNA"/>
</dbReference>
<evidence type="ECO:0000256" key="1">
    <source>
        <dbReference type="SAM" id="Coils"/>
    </source>
</evidence>
<dbReference type="EMBL" id="MT141379">
    <property type="protein sequence ID" value="QJA59656.1"/>
    <property type="molecule type" value="Genomic_DNA"/>
</dbReference>
<keyword evidence="1" id="KW-0175">Coiled coil</keyword>
<evidence type="ECO:0000313" key="3">
    <source>
        <dbReference type="EMBL" id="QJA47211.1"/>
    </source>
</evidence>
<name>A0A6H1ZIF2_9ZZZZ</name>
<organism evidence="3">
    <name type="scientific">viral metagenome</name>
    <dbReference type="NCBI Taxonomy" id="1070528"/>
    <lineage>
        <taxon>unclassified sequences</taxon>
        <taxon>metagenomes</taxon>
        <taxon>organismal metagenomes</taxon>
    </lineage>
</organism>
<feature type="region of interest" description="Disordered" evidence="2">
    <location>
        <begin position="1"/>
        <end position="55"/>
    </location>
</feature>
<evidence type="ECO:0000256" key="2">
    <source>
        <dbReference type="SAM" id="MobiDB-lite"/>
    </source>
</evidence>
<protein>
    <submittedName>
        <fullName evidence="3">Uncharacterized protein</fullName>
    </submittedName>
</protein>
<evidence type="ECO:0000313" key="5">
    <source>
        <dbReference type="EMBL" id="QJA78407.1"/>
    </source>
</evidence>
<feature type="compositionally biased region" description="Basic and acidic residues" evidence="2">
    <location>
        <begin position="1"/>
        <end position="10"/>
    </location>
</feature>
<feature type="region of interest" description="Disordered" evidence="2">
    <location>
        <begin position="223"/>
        <end position="253"/>
    </location>
</feature>
<proteinExistence type="predicted"/>
<gene>
    <name evidence="5" type="ORF">MM415A01073_0011</name>
    <name evidence="4" type="ORF">MM415B01252_0013</name>
    <name evidence="3" type="ORF">TM448A00620_0013</name>
</gene>
<reference evidence="3" key="1">
    <citation type="submission" date="2020-03" db="EMBL/GenBank/DDBJ databases">
        <title>The deep terrestrial virosphere.</title>
        <authorList>
            <person name="Holmfeldt K."/>
            <person name="Nilsson E."/>
            <person name="Simone D."/>
            <person name="Lopez-Fernandez M."/>
            <person name="Wu X."/>
            <person name="de Brujin I."/>
            <person name="Lundin D."/>
            <person name="Andersson A."/>
            <person name="Bertilsson S."/>
            <person name="Dopson M."/>
        </authorList>
    </citation>
    <scope>NUCLEOTIDE SEQUENCE</scope>
    <source>
        <strain evidence="5">MM415A01073</strain>
        <strain evidence="4">MM415B01252</strain>
        <strain evidence="3">TM448A00620</strain>
    </source>
</reference>
<accession>A0A6H1ZIF2</accession>
<dbReference type="EMBL" id="MT142335">
    <property type="protein sequence ID" value="QJA78407.1"/>
    <property type="molecule type" value="Genomic_DNA"/>
</dbReference>
<sequence>MFERFLKPDAGDAAGNNQPQETIEQRITRLEGENQKLKEDGQNKDRAISQQRSEANKFRDEIKRIYSEADIVKADPTNVDALAAFFHLSPESFKQKLKAKTVESLEGEDPSLSTLEADPGYKKLMDLMEGKISQLSNKLDELDRKTKAESQEQLIARHKASVEVALEKHFAGLPGTALNTARQKLILAAAAMGLSDAIPYVQNEMKALQDEFGEAQIEKAKKVAETNKDKPKQKGLEPGAEPKSDGEETKSYEYWEKQFDQATKDMNGLLKDHFVED</sequence>
<dbReference type="AlphaFoldDB" id="A0A6H1ZIF2"/>
<feature type="compositionally biased region" description="Basic and acidic residues" evidence="2">
    <location>
        <begin position="23"/>
        <end position="47"/>
    </location>
</feature>
<feature type="coiled-coil region" evidence="1">
    <location>
        <begin position="125"/>
        <end position="152"/>
    </location>
</feature>